<proteinExistence type="predicted"/>
<comment type="caution">
    <text evidence="1">The sequence shown here is derived from an EMBL/GenBank/DDBJ whole genome shotgun (WGS) entry which is preliminary data.</text>
</comment>
<protein>
    <submittedName>
        <fullName evidence="1">Uncharacterized protein</fullName>
    </submittedName>
</protein>
<evidence type="ECO:0000313" key="2">
    <source>
        <dbReference type="Proteomes" id="UP000535543"/>
    </source>
</evidence>
<organism evidence="1 2">
    <name type="scientific">Antrihabitans stalactiti</name>
    <dbReference type="NCBI Taxonomy" id="2584121"/>
    <lineage>
        <taxon>Bacteria</taxon>
        <taxon>Bacillati</taxon>
        <taxon>Actinomycetota</taxon>
        <taxon>Actinomycetes</taxon>
        <taxon>Mycobacteriales</taxon>
        <taxon>Nocardiaceae</taxon>
        <taxon>Antrihabitans</taxon>
    </lineage>
</organism>
<keyword evidence="2" id="KW-1185">Reference proteome</keyword>
<evidence type="ECO:0000313" key="1">
    <source>
        <dbReference type="EMBL" id="NMN94127.1"/>
    </source>
</evidence>
<dbReference type="RefSeq" id="WP_169584816.1">
    <property type="nucleotide sequence ID" value="NZ_VCQU01000001.1"/>
</dbReference>
<reference evidence="1 2" key="1">
    <citation type="submission" date="2019-05" db="EMBL/GenBank/DDBJ databases">
        <authorList>
            <person name="Lee S.D."/>
        </authorList>
    </citation>
    <scope>NUCLEOTIDE SEQUENCE [LARGE SCALE GENOMIC DNA]</scope>
    <source>
        <strain evidence="1 2">YC2-7</strain>
    </source>
</reference>
<sequence length="76" mass="8179">MGAEFAATATGWQTWRFGCDVCDRRMWTALDREAKAMAMAKANGWIVGAATLCPACAVVAQHHRVEPERGAQDVAG</sequence>
<dbReference type="EMBL" id="VCQU01000001">
    <property type="protein sequence ID" value="NMN94127.1"/>
    <property type="molecule type" value="Genomic_DNA"/>
</dbReference>
<gene>
    <name evidence="1" type="ORF">FGL95_03635</name>
</gene>
<accession>A0A848KDN7</accession>
<dbReference type="Proteomes" id="UP000535543">
    <property type="component" value="Unassembled WGS sequence"/>
</dbReference>
<dbReference type="AlphaFoldDB" id="A0A848KDN7"/>
<name>A0A848KDN7_9NOCA</name>
<reference evidence="1 2" key="2">
    <citation type="submission" date="2020-06" db="EMBL/GenBank/DDBJ databases">
        <title>Antribacter stalactiti gen. nov., sp. nov., a new member of the family Nacardiaceae isolated from a cave.</title>
        <authorList>
            <person name="Kim I.S."/>
        </authorList>
    </citation>
    <scope>NUCLEOTIDE SEQUENCE [LARGE SCALE GENOMIC DNA]</scope>
    <source>
        <strain evidence="1 2">YC2-7</strain>
    </source>
</reference>